<proteinExistence type="predicted"/>
<dbReference type="AlphaFoldDB" id="A0A3N4IFP1"/>
<accession>A0A3N4IFP1</accession>
<dbReference type="GO" id="GO:0006000">
    <property type="term" value="P:fructose metabolic process"/>
    <property type="evidence" value="ECO:0007669"/>
    <property type="project" value="InterPro"/>
</dbReference>
<sequence>MMTDLQTRPRLASFGSSSSLIRSEQNIHRFRPRIPSKRRFEAIDYSMDQNNELPPAKRQQPSPQPLRISSPPSLPVIRETPSTPLTITPTTPKAKPTSPTSISQPVKQSQHSQIAKTVMGSASTKNGGLAVPAKMNGPISNPNGTETPRPGVTPTATAPNSPRIRPLTLDIPGLTKSRISPDGRIASVDIGAKLVIVMVGLPARGKSYITKKLARYLNWLQHDTKIFNVGHRRRMAAGVEIGKTASTPTEDMPKEPAGLHLGAPLLTPEPGISTPADMELDHHEQIDQSSNFFDPENITAAHMREQVAMSTLDELLHYIMIEGGSVGIFDATNSTLKRRQAVVDRIREVAGPDLGILFCESECHDSKLLEANMRLKLSGPDYKGMDAEKALRDFKERVAIYEKQYVPVGDWEERQGYSYLKMIDVGRKVVIHGKLGFLASQTASYLMNFHLAQRQMWITRHGESTDNVIGKIGGDANLSPSGVQYARDLANFLKHQREMFREKQIKQHRAVADPDSNYRGDTTPPNPEYTDRQTEDSEGIPLEKNFCVWTSMLKRAIETGEFFNPDEFDVKEMRMLDELNAGRMEGMTYSDIEKTYPQEFALRQSDKLRYRYPGLGGESYLDVINRVRPVIHEIERMTEHICVISHRVVCRVLLGYFMGLGRDEVATLNVPLGHLFVIEPKPYGVDFRVYKHDPETHWFDLVPDFDFHGMSLLK</sequence>
<dbReference type="InterPro" id="IPR029033">
    <property type="entry name" value="His_PPase_superfam"/>
</dbReference>
<dbReference type="Proteomes" id="UP000275078">
    <property type="component" value="Unassembled WGS sequence"/>
</dbReference>
<evidence type="ECO:0000256" key="1">
    <source>
        <dbReference type="ARBA" id="ARBA00022741"/>
    </source>
</evidence>
<dbReference type="GO" id="GO:0003873">
    <property type="term" value="F:6-phosphofructo-2-kinase activity"/>
    <property type="evidence" value="ECO:0007669"/>
    <property type="project" value="InterPro"/>
</dbReference>
<dbReference type="PROSITE" id="PS00175">
    <property type="entry name" value="PG_MUTASE"/>
    <property type="match status" value="1"/>
</dbReference>
<dbReference type="Gene3D" id="3.40.50.300">
    <property type="entry name" value="P-loop containing nucleotide triphosphate hydrolases"/>
    <property type="match status" value="1"/>
</dbReference>
<dbReference type="GO" id="GO:0006003">
    <property type="term" value="P:fructose 2,6-bisphosphate metabolic process"/>
    <property type="evidence" value="ECO:0007669"/>
    <property type="project" value="InterPro"/>
</dbReference>
<dbReference type="SUPFAM" id="SSF52540">
    <property type="entry name" value="P-loop containing nucleoside triphosphate hydrolases"/>
    <property type="match status" value="1"/>
</dbReference>
<evidence type="ECO:0000313" key="6">
    <source>
        <dbReference type="Proteomes" id="UP000275078"/>
    </source>
</evidence>
<feature type="region of interest" description="Disordered" evidence="3">
    <location>
        <begin position="48"/>
        <end position="168"/>
    </location>
</feature>
<dbReference type="EMBL" id="ML119660">
    <property type="protein sequence ID" value="RPA84267.1"/>
    <property type="molecule type" value="Genomic_DNA"/>
</dbReference>
<dbReference type="PANTHER" id="PTHR10606:SF32">
    <property type="entry name" value="6-PHOSPHOFRUCTO-2-KINASE 1"/>
    <property type="match status" value="1"/>
</dbReference>
<keyword evidence="5" id="KW-0418">Kinase</keyword>
<feature type="compositionally biased region" description="Basic and acidic residues" evidence="3">
    <location>
        <begin position="504"/>
        <end position="518"/>
    </location>
</feature>
<feature type="region of interest" description="Disordered" evidence="3">
    <location>
        <begin position="504"/>
        <end position="537"/>
    </location>
</feature>
<keyword evidence="6" id="KW-1185">Reference proteome</keyword>
<keyword evidence="5" id="KW-0808">Transferase</keyword>
<feature type="compositionally biased region" description="Low complexity" evidence="3">
    <location>
        <begin position="80"/>
        <end position="103"/>
    </location>
</feature>
<evidence type="ECO:0000256" key="3">
    <source>
        <dbReference type="SAM" id="MobiDB-lite"/>
    </source>
</evidence>
<dbReference type="PIRSF" id="PIRSF000709">
    <property type="entry name" value="6PFK_2-Ptase"/>
    <property type="match status" value="1"/>
</dbReference>
<dbReference type="SUPFAM" id="SSF53254">
    <property type="entry name" value="Phosphoglycerate mutase-like"/>
    <property type="match status" value="1"/>
</dbReference>
<feature type="compositionally biased region" description="Polar residues" evidence="3">
    <location>
        <begin position="104"/>
        <end position="126"/>
    </location>
</feature>
<reference evidence="5 6" key="1">
    <citation type="journal article" date="2018" name="Nat. Ecol. Evol.">
        <title>Pezizomycetes genomes reveal the molecular basis of ectomycorrhizal truffle lifestyle.</title>
        <authorList>
            <person name="Murat C."/>
            <person name="Payen T."/>
            <person name="Noel B."/>
            <person name="Kuo A."/>
            <person name="Morin E."/>
            <person name="Chen J."/>
            <person name="Kohler A."/>
            <person name="Krizsan K."/>
            <person name="Balestrini R."/>
            <person name="Da Silva C."/>
            <person name="Montanini B."/>
            <person name="Hainaut M."/>
            <person name="Levati E."/>
            <person name="Barry K.W."/>
            <person name="Belfiori B."/>
            <person name="Cichocki N."/>
            <person name="Clum A."/>
            <person name="Dockter R.B."/>
            <person name="Fauchery L."/>
            <person name="Guy J."/>
            <person name="Iotti M."/>
            <person name="Le Tacon F."/>
            <person name="Lindquist E.A."/>
            <person name="Lipzen A."/>
            <person name="Malagnac F."/>
            <person name="Mello A."/>
            <person name="Molinier V."/>
            <person name="Miyauchi S."/>
            <person name="Poulain J."/>
            <person name="Riccioni C."/>
            <person name="Rubini A."/>
            <person name="Sitrit Y."/>
            <person name="Splivallo R."/>
            <person name="Traeger S."/>
            <person name="Wang M."/>
            <person name="Zifcakova L."/>
            <person name="Wipf D."/>
            <person name="Zambonelli A."/>
            <person name="Paolocci F."/>
            <person name="Nowrousian M."/>
            <person name="Ottonello S."/>
            <person name="Baldrian P."/>
            <person name="Spatafora J.W."/>
            <person name="Henrissat B."/>
            <person name="Nagy L.G."/>
            <person name="Aury J.M."/>
            <person name="Wincker P."/>
            <person name="Grigoriev I.V."/>
            <person name="Bonfante P."/>
            <person name="Martin F.M."/>
        </authorList>
    </citation>
    <scope>NUCLEOTIDE SEQUENCE [LARGE SCALE GENOMIC DNA]</scope>
    <source>
        <strain evidence="5 6">RN42</strain>
    </source>
</reference>
<dbReference type="PRINTS" id="PR00991">
    <property type="entry name" value="6PFRUCTKNASE"/>
</dbReference>
<name>A0A3N4IFP1_ASCIM</name>
<dbReference type="InterPro" id="IPR001345">
    <property type="entry name" value="PG/BPGM_mutase_AS"/>
</dbReference>
<dbReference type="InterPro" id="IPR013078">
    <property type="entry name" value="His_Pase_superF_clade-1"/>
</dbReference>
<keyword evidence="2" id="KW-0067">ATP-binding</keyword>
<dbReference type="GO" id="GO:0005829">
    <property type="term" value="C:cytosol"/>
    <property type="evidence" value="ECO:0007669"/>
    <property type="project" value="TreeGrafter"/>
</dbReference>
<evidence type="ECO:0000259" key="4">
    <source>
        <dbReference type="Pfam" id="PF01591"/>
    </source>
</evidence>
<evidence type="ECO:0000313" key="5">
    <source>
        <dbReference type="EMBL" id="RPA84267.1"/>
    </source>
</evidence>
<keyword evidence="1" id="KW-0547">Nucleotide-binding</keyword>
<protein>
    <submittedName>
        <fullName evidence="5">Bifunctional 6-phosphofructo-2-kinase/fructose-2,6-bisphosphate 2-phosphatase</fullName>
    </submittedName>
</protein>
<dbReference type="Pfam" id="PF00300">
    <property type="entry name" value="His_Phos_1"/>
    <property type="match status" value="1"/>
</dbReference>
<gene>
    <name evidence="5" type="ORF">BJ508DRAFT_43528</name>
</gene>
<dbReference type="InterPro" id="IPR013079">
    <property type="entry name" value="6Phosfructo_kin"/>
</dbReference>
<dbReference type="Gene3D" id="3.40.50.1240">
    <property type="entry name" value="Phosphoglycerate mutase-like"/>
    <property type="match status" value="1"/>
</dbReference>
<feature type="domain" description="6-phosphofructo-2-kinase" evidence="4">
    <location>
        <begin position="191"/>
        <end position="239"/>
    </location>
</feature>
<dbReference type="STRING" id="1160509.A0A3N4IFP1"/>
<dbReference type="GO" id="GO:0005524">
    <property type="term" value="F:ATP binding"/>
    <property type="evidence" value="ECO:0007669"/>
    <property type="project" value="UniProtKB-KW"/>
</dbReference>
<dbReference type="OrthoDB" id="267323at2759"/>
<dbReference type="PANTHER" id="PTHR10606">
    <property type="entry name" value="6-PHOSPHOFRUCTO-2-KINASE/FRUCTOSE-2,6-BISPHOSPHATASE"/>
    <property type="match status" value="1"/>
</dbReference>
<dbReference type="SMART" id="SM00855">
    <property type="entry name" value="PGAM"/>
    <property type="match status" value="1"/>
</dbReference>
<dbReference type="Pfam" id="PF01591">
    <property type="entry name" value="6PF2K"/>
    <property type="match status" value="2"/>
</dbReference>
<feature type="domain" description="6-phosphofructo-2-kinase" evidence="4">
    <location>
        <begin position="284"/>
        <end position="452"/>
    </location>
</feature>
<dbReference type="CDD" id="cd07067">
    <property type="entry name" value="HP_PGM_like"/>
    <property type="match status" value="1"/>
</dbReference>
<organism evidence="5 6">
    <name type="scientific">Ascobolus immersus RN42</name>
    <dbReference type="NCBI Taxonomy" id="1160509"/>
    <lineage>
        <taxon>Eukaryota</taxon>
        <taxon>Fungi</taxon>
        <taxon>Dikarya</taxon>
        <taxon>Ascomycota</taxon>
        <taxon>Pezizomycotina</taxon>
        <taxon>Pezizomycetes</taxon>
        <taxon>Pezizales</taxon>
        <taxon>Ascobolaceae</taxon>
        <taxon>Ascobolus</taxon>
    </lineage>
</organism>
<dbReference type="InterPro" id="IPR027417">
    <property type="entry name" value="P-loop_NTPase"/>
</dbReference>
<dbReference type="InterPro" id="IPR003094">
    <property type="entry name" value="6Pfruct_kin"/>
</dbReference>
<evidence type="ECO:0000256" key="2">
    <source>
        <dbReference type="ARBA" id="ARBA00022840"/>
    </source>
</evidence>